<evidence type="ECO:0000256" key="1">
    <source>
        <dbReference type="ARBA" id="ARBA00022741"/>
    </source>
</evidence>
<keyword evidence="3 7" id="KW-0347">Helicase</keyword>
<dbReference type="AlphaFoldDB" id="A0A167DAD8"/>
<keyword evidence="2" id="KW-0378">Hydrolase</keyword>
<dbReference type="Pfam" id="PF17911">
    <property type="entry name" value="Ski2_N"/>
    <property type="match status" value="1"/>
</dbReference>
<dbReference type="GO" id="GO:0055087">
    <property type="term" value="C:Ski complex"/>
    <property type="evidence" value="ECO:0007669"/>
    <property type="project" value="TreeGrafter"/>
</dbReference>
<dbReference type="EMBL" id="CP014501">
    <property type="protein sequence ID" value="ANB12673.1"/>
    <property type="molecule type" value="Genomic_DNA"/>
</dbReference>
<evidence type="ECO:0000313" key="8">
    <source>
        <dbReference type="Proteomes" id="UP000189580"/>
    </source>
</evidence>
<dbReference type="GO" id="GO:0003676">
    <property type="term" value="F:nucleic acid binding"/>
    <property type="evidence" value="ECO:0007669"/>
    <property type="project" value="InterPro"/>
</dbReference>
<dbReference type="GO" id="GO:0004386">
    <property type="term" value="F:helicase activity"/>
    <property type="evidence" value="ECO:0007669"/>
    <property type="project" value="UniProtKB-KW"/>
</dbReference>
<dbReference type="GO" id="GO:0005524">
    <property type="term" value="F:ATP binding"/>
    <property type="evidence" value="ECO:0007669"/>
    <property type="project" value="UniProtKB-KW"/>
</dbReference>
<accession>A0A167DAD8</accession>
<dbReference type="OrthoDB" id="64767at2759"/>
<reference evidence="7 8" key="1">
    <citation type="submission" date="2016-02" db="EMBL/GenBank/DDBJ databases">
        <title>Complete genome sequence and transcriptome regulation of the pentose utilising yeast Sugiyamaella lignohabitans.</title>
        <authorList>
            <person name="Bellasio M."/>
            <person name="Peymann A."/>
            <person name="Valli M."/>
            <person name="Sipitzky M."/>
            <person name="Graf A."/>
            <person name="Sauer M."/>
            <person name="Marx H."/>
            <person name="Mattanovich D."/>
        </authorList>
    </citation>
    <scope>NUCLEOTIDE SEQUENCE [LARGE SCALE GENOMIC DNA]</scope>
    <source>
        <strain evidence="7 8">CBS 10342</strain>
    </source>
</reference>
<sequence length="344" mass="37860">MQFVENLFSMPQFGSRVQVKYKRSGLDGKIVGFEQVIVNPQETNAKNSLRLDRQMGSKLDFVRGRAGFMPFAPGGIDTPEIPESNLILHRDADGLFDIPPGFSRGLKNEGVGVEAEDVGVLKEKETEEANDEIDNEAYDDDLDRSDIDEGDEEEAEDGIEDIANGVNAFKFDDDSSSAQVGSSFSSAIDDLLPQDISFGRTDTATSIALSSAGLTTKVKEWAHVVDVNKTITNFEELVPNPAKEYPFELDTFQKEAVYHLEQGDSVFVAAHTSAGKTAVAEYAISMANRNMTKTIYTSPIKALSNQKYRDFKQIYDDVGILTGDVQINPEASCLIMTTEILRKV</sequence>
<dbReference type="InterPro" id="IPR050699">
    <property type="entry name" value="RNA-DNA_Helicase"/>
</dbReference>
<dbReference type="PANTHER" id="PTHR12131:SF1">
    <property type="entry name" value="ATP-DEPENDENT RNA HELICASE SUPV3L1, MITOCHONDRIAL-RELATED"/>
    <property type="match status" value="1"/>
</dbReference>
<evidence type="ECO:0000256" key="3">
    <source>
        <dbReference type="ARBA" id="ARBA00022806"/>
    </source>
</evidence>
<dbReference type="InterPro" id="IPR011545">
    <property type="entry name" value="DEAD/DEAH_box_helicase_dom"/>
</dbReference>
<feature type="domain" description="Helicase ATP-binding" evidence="6">
    <location>
        <begin position="257"/>
        <end position="344"/>
    </location>
</feature>
<protein>
    <submittedName>
        <fullName evidence="7">SKI complex RNA helicase subunit SKI2</fullName>
    </submittedName>
</protein>
<dbReference type="GeneID" id="30038024"/>
<evidence type="ECO:0000259" key="6">
    <source>
        <dbReference type="PROSITE" id="PS51192"/>
    </source>
</evidence>
<proteinExistence type="predicted"/>
<dbReference type="GO" id="GO:0070478">
    <property type="term" value="P:nuclear-transcribed mRNA catabolic process, 3'-5' exonucleolytic nonsense-mediated decay"/>
    <property type="evidence" value="ECO:0007669"/>
    <property type="project" value="TreeGrafter"/>
</dbReference>
<evidence type="ECO:0000256" key="5">
    <source>
        <dbReference type="SAM" id="MobiDB-lite"/>
    </source>
</evidence>
<dbReference type="InterPro" id="IPR014001">
    <property type="entry name" value="Helicase_ATP-bd"/>
</dbReference>
<dbReference type="SUPFAM" id="SSF52540">
    <property type="entry name" value="P-loop containing nucleoside triphosphate hydrolases"/>
    <property type="match status" value="1"/>
</dbReference>
<dbReference type="Gene3D" id="3.40.50.300">
    <property type="entry name" value="P-loop containing nucleotide triphosphate hydrolases"/>
    <property type="match status" value="1"/>
</dbReference>
<feature type="compositionally biased region" description="Acidic residues" evidence="5">
    <location>
        <begin position="128"/>
        <end position="157"/>
    </location>
</feature>
<keyword evidence="1" id="KW-0547">Nucleotide-binding</keyword>
<keyword evidence="4" id="KW-0067">ATP-binding</keyword>
<evidence type="ECO:0000313" key="7">
    <source>
        <dbReference type="EMBL" id="ANB12673.1"/>
    </source>
</evidence>
<dbReference type="InterPro" id="IPR027417">
    <property type="entry name" value="P-loop_NTPase"/>
</dbReference>
<gene>
    <name evidence="7" type="primary">SKI2</name>
    <name evidence="7" type="ORF">AWJ20_937</name>
</gene>
<organism evidence="7 8">
    <name type="scientific">Sugiyamaella lignohabitans</name>
    <dbReference type="NCBI Taxonomy" id="796027"/>
    <lineage>
        <taxon>Eukaryota</taxon>
        <taxon>Fungi</taxon>
        <taxon>Dikarya</taxon>
        <taxon>Ascomycota</taxon>
        <taxon>Saccharomycotina</taxon>
        <taxon>Dipodascomycetes</taxon>
        <taxon>Dipodascales</taxon>
        <taxon>Trichomonascaceae</taxon>
        <taxon>Sugiyamaella</taxon>
    </lineage>
</organism>
<dbReference type="GO" id="GO:0016787">
    <property type="term" value="F:hydrolase activity"/>
    <property type="evidence" value="ECO:0007669"/>
    <property type="project" value="UniProtKB-KW"/>
</dbReference>
<feature type="region of interest" description="Disordered" evidence="5">
    <location>
        <begin position="122"/>
        <end position="157"/>
    </location>
</feature>
<dbReference type="PANTHER" id="PTHR12131">
    <property type="entry name" value="ATP-DEPENDENT RNA AND DNA HELICASE"/>
    <property type="match status" value="1"/>
</dbReference>
<dbReference type="PROSITE" id="PS51192">
    <property type="entry name" value="HELICASE_ATP_BIND_1"/>
    <property type="match status" value="1"/>
</dbReference>
<dbReference type="Pfam" id="PF00270">
    <property type="entry name" value="DEAD"/>
    <property type="match status" value="1"/>
</dbReference>
<name>A0A167DAD8_9ASCO</name>
<dbReference type="RefSeq" id="XP_018735150.1">
    <property type="nucleotide sequence ID" value="XM_018882908.1"/>
</dbReference>
<dbReference type="Proteomes" id="UP000189580">
    <property type="component" value="Chromosome a"/>
</dbReference>
<dbReference type="InterPro" id="IPR040801">
    <property type="entry name" value="Ski2_N"/>
</dbReference>
<dbReference type="KEGG" id="slb:AWJ20_937"/>
<keyword evidence="8" id="KW-1185">Reference proteome</keyword>
<evidence type="ECO:0000256" key="2">
    <source>
        <dbReference type="ARBA" id="ARBA00022801"/>
    </source>
</evidence>
<evidence type="ECO:0000256" key="4">
    <source>
        <dbReference type="ARBA" id="ARBA00022840"/>
    </source>
</evidence>